<reference evidence="2 3" key="1">
    <citation type="submission" date="2024-09" db="EMBL/GenBank/DDBJ databases">
        <title>Chromosome-scale assembly of Riccia sorocarpa.</title>
        <authorList>
            <person name="Paukszto L."/>
        </authorList>
    </citation>
    <scope>NUCLEOTIDE SEQUENCE [LARGE SCALE GENOMIC DNA]</scope>
    <source>
        <strain evidence="2">LP-2024</strain>
        <tissue evidence="2">Aerial parts of the thallus</tissue>
    </source>
</reference>
<gene>
    <name evidence="2" type="ORF">R1sor_025131</name>
</gene>
<evidence type="ECO:0000313" key="2">
    <source>
        <dbReference type="EMBL" id="KAL3675183.1"/>
    </source>
</evidence>
<name>A0ABD3G7Q7_9MARC</name>
<evidence type="ECO:0000313" key="3">
    <source>
        <dbReference type="Proteomes" id="UP001633002"/>
    </source>
</evidence>
<organism evidence="2 3">
    <name type="scientific">Riccia sorocarpa</name>
    <dbReference type="NCBI Taxonomy" id="122646"/>
    <lineage>
        <taxon>Eukaryota</taxon>
        <taxon>Viridiplantae</taxon>
        <taxon>Streptophyta</taxon>
        <taxon>Embryophyta</taxon>
        <taxon>Marchantiophyta</taxon>
        <taxon>Marchantiopsida</taxon>
        <taxon>Marchantiidae</taxon>
        <taxon>Marchantiales</taxon>
        <taxon>Ricciaceae</taxon>
        <taxon>Riccia</taxon>
    </lineage>
</organism>
<feature type="compositionally biased region" description="Polar residues" evidence="1">
    <location>
        <begin position="210"/>
        <end position="222"/>
    </location>
</feature>
<keyword evidence="3" id="KW-1185">Reference proteome</keyword>
<proteinExistence type="predicted"/>
<sequence length="436" mass="49295">MQRNNMEFVLGFSIDAGLHEHNLLVHSWDIEYMPIAKNQMREIMLRVAWKSGSGEKAKTSDLGIVYDAYADNETLNVGIEDRRAKKVYRLRLQLASLDQTLFLRTDPKLTFSSHGYMVNSKSGIHDWVQAIRRMRELLLTKEIFESNVWKLAWACNKIQVIHESIGTIVSKNLFPSGALKWEEWVADRIVSLRSKTSSKSSNATKAVTGVRNSDQGSIPSSSQTNEVLDLAADLVMPISMVEPDDDFPEAPLLLKDSDHLLAPTQKSKSKHKQTAPIDIRDNILLHEDELREVNIDPKDDTAIRAEAERIKDSYSYVHELEILMKQSVETPSAAIVSPYTMTKDEAEGFKRDFVTLHTVEEVTKHVADGGLFMVISGAHSTRAMKLIVRSVMQDSANHYYDRARQLRVRSCVIVDVEFMSDRLSTLRVILLVSPVG</sequence>
<accession>A0ABD3G7Q7</accession>
<feature type="region of interest" description="Disordered" evidence="1">
    <location>
        <begin position="201"/>
        <end position="222"/>
    </location>
</feature>
<dbReference type="Proteomes" id="UP001633002">
    <property type="component" value="Unassembled WGS sequence"/>
</dbReference>
<dbReference type="AlphaFoldDB" id="A0ABD3G7Q7"/>
<dbReference type="EMBL" id="JBJQOH010000008">
    <property type="protein sequence ID" value="KAL3675183.1"/>
    <property type="molecule type" value="Genomic_DNA"/>
</dbReference>
<evidence type="ECO:0000256" key="1">
    <source>
        <dbReference type="SAM" id="MobiDB-lite"/>
    </source>
</evidence>
<comment type="caution">
    <text evidence="2">The sequence shown here is derived from an EMBL/GenBank/DDBJ whole genome shotgun (WGS) entry which is preliminary data.</text>
</comment>
<protein>
    <submittedName>
        <fullName evidence="2">Uncharacterized protein</fullName>
    </submittedName>
</protein>